<evidence type="ECO:0000313" key="3">
    <source>
        <dbReference type="Proteomes" id="UP000239181"/>
    </source>
</evidence>
<feature type="transmembrane region" description="Helical" evidence="1">
    <location>
        <begin position="7"/>
        <end position="33"/>
    </location>
</feature>
<dbReference type="EMBL" id="PDET01000001">
    <property type="protein sequence ID" value="PRD17406.1"/>
    <property type="molecule type" value="Genomic_DNA"/>
</dbReference>
<feature type="transmembrane region" description="Helical" evidence="1">
    <location>
        <begin position="53"/>
        <end position="73"/>
    </location>
</feature>
<comment type="caution">
    <text evidence="2">The sequence shown here is derived from an EMBL/GenBank/DDBJ whole genome shotgun (WGS) entry which is preliminary data.</text>
</comment>
<name>A0A2S9IHY8_9GAMM</name>
<gene>
    <name evidence="2" type="ORF">CQW29_01880</name>
</gene>
<keyword evidence="1" id="KW-1133">Transmembrane helix</keyword>
<reference evidence="2 3" key="1">
    <citation type="submission" date="2017-10" db="EMBL/GenBank/DDBJ databases">
        <title>Draft genome of two endophytic bacteria isolated from 'guarana' Paullinia cupana (Mart.) Ducke.</title>
        <authorList>
            <person name="Siqueira K.A."/>
            <person name="Liotti R.G."/>
            <person name="Mendes T.A."/>
            <person name="Soares M.A."/>
        </authorList>
    </citation>
    <scope>NUCLEOTIDE SEQUENCE [LARGE SCALE GENOMIC DNA]</scope>
    <source>
        <strain evidence="2 3">342</strain>
    </source>
</reference>
<proteinExistence type="predicted"/>
<evidence type="ECO:0000313" key="2">
    <source>
        <dbReference type="EMBL" id="PRD17406.1"/>
    </source>
</evidence>
<keyword evidence="3" id="KW-1185">Reference proteome</keyword>
<sequence>MRRLLFAIWCVFSFVLSYLIFFLLITFIQINIIPREMLENFLELLSMTGDVAFTRWLYFSGSGLSLLLAIMTCHEVWAMQHHAEA</sequence>
<evidence type="ECO:0000256" key="1">
    <source>
        <dbReference type="SAM" id="Phobius"/>
    </source>
</evidence>
<keyword evidence="1" id="KW-0812">Transmembrane</keyword>
<accession>A0A2S9IHY8</accession>
<organism evidence="2 3">
    <name type="scientific">Pantoea coffeiphila</name>
    <dbReference type="NCBI Taxonomy" id="1465635"/>
    <lineage>
        <taxon>Bacteria</taxon>
        <taxon>Pseudomonadati</taxon>
        <taxon>Pseudomonadota</taxon>
        <taxon>Gammaproteobacteria</taxon>
        <taxon>Enterobacterales</taxon>
        <taxon>Erwiniaceae</taxon>
        <taxon>Pantoea</taxon>
    </lineage>
</organism>
<dbReference type="RefSeq" id="WP_105591005.1">
    <property type="nucleotide sequence ID" value="NZ_JAFBFW010000002.1"/>
</dbReference>
<protein>
    <submittedName>
        <fullName evidence="2">Uncharacterized protein</fullName>
    </submittedName>
</protein>
<dbReference type="Proteomes" id="UP000239181">
    <property type="component" value="Unassembled WGS sequence"/>
</dbReference>
<keyword evidence="1" id="KW-0472">Membrane</keyword>
<dbReference type="AlphaFoldDB" id="A0A2S9IHY8"/>